<evidence type="ECO:0000259" key="2">
    <source>
        <dbReference type="Pfam" id="PF01408"/>
    </source>
</evidence>
<evidence type="ECO:0000259" key="3">
    <source>
        <dbReference type="Pfam" id="PF22725"/>
    </source>
</evidence>
<feature type="domain" description="Gfo/Idh/MocA-like oxidoreductase N-terminal" evidence="2">
    <location>
        <begin position="19"/>
        <end position="136"/>
    </location>
</feature>
<dbReference type="GO" id="GO:0016491">
    <property type="term" value="F:oxidoreductase activity"/>
    <property type="evidence" value="ECO:0007669"/>
    <property type="project" value="UniProtKB-KW"/>
</dbReference>
<dbReference type="SUPFAM" id="SSF55347">
    <property type="entry name" value="Glyceraldehyde-3-phosphate dehydrogenase-like, C-terminal domain"/>
    <property type="match status" value="1"/>
</dbReference>
<dbReference type="Gene3D" id="3.40.50.720">
    <property type="entry name" value="NAD(P)-binding Rossmann-like Domain"/>
    <property type="match status" value="1"/>
</dbReference>
<sequence length="337" mass="38084">MFHTERKMANTNNIDKTTRWGIIGCGDVTEVKSGPAYQNTKGFEIIAVMRRNAEKAADYAKRHHISKFYTNADDLINDPEVDAVYIATPPDSHKYYALKVAEVGKICCIEKPMAPSYADSLEIYTAFNKKEIPLFIAYYRRSLPRFTKIKEWLNAKKIGEIRHIKWQLSKPPSEQDLSGAYNWRTDAKVAPGGYFDDLASHGLDLFIYLLGTIDQVHGISLNQQNLYTAKDAVTACWLHEKGVTGEGSWSFGSWEHKDQVEIIGSSGKISFSIFHENPLKIEDKDGVKTLVIEHPKHIQEFHVQDIKSHLLGEKPHPSLGNSGLHTSWVMDKILGVL</sequence>
<dbReference type="PANTHER" id="PTHR43818">
    <property type="entry name" value="BCDNA.GH03377"/>
    <property type="match status" value="1"/>
</dbReference>
<evidence type="ECO:0000313" key="4">
    <source>
        <dbReference type="EMBL" id="SDL69552.1"/>
    </source>
</evidence>
<dbReference type="InterPro" id="IPR050463">
    <property type="entry name" value="Gfo/Idh/MocA_oxidrdct_glycsds"/>
</dbReference>
<dbReference type="Pfam" id="PF22725">
    <property type="entry name" value="GFO_IDH_MocA_C3"/>
    <property type="match status" value="1"/>
</dbReference>
<organism evidence="4 5">
    <name type="scientific">Kriegella aquimaris</name>
    <dbReference type="NCBI Taxonomy" id="192904"/>
    <lineage>
        <taxon>Bacteria</taxon>
        <taxon>Pseudomonadati</taxon>
        <taxon>Bacteroidota</taxon>
        <taxon>Flavobacteriia</taxon>
        <taxon>Flavobacteriales</taxon>
        <taxon>Flavobacteriaceae</taxon>
        <taxon>Kriegella</taxon>
    </lineage>
</organism>
<dbReference type="Gene3D" id="3.30.360.10">
    <property type="entry name" value="Dihydrodipicolinate Reductase, domain 2"/>
    <property type="match status" value="1"/>
</dbReference>
<name>A0A1G9M5I1_9FLAO</name>
<dbReference type="AlphaFoldDB" id="A0A1G9M5I1"/>
<dbReference type="EMBL" id="FNGV01000002">
    <property type="protein sequence ID" value="SDL69552.1"/>
    <property type="molecule type" value="Genomic_DNA"/>
</dbReference>
<feature type="domain" description="GFO/IDH/MocA-like oxidoreductase" evidence="3">
    <location>
        <begin position="146"/>
        <end position="269"/>
    </location>
</feature>
<dbReference type="PANTHER" id="PTHR43818:SF11">
    <property type="entry name" value="BCDNA.GH03377"/>
    <property type="match status" value="1"/>
</dbReference>
<dbReference type="InterPro" id="IPR055170">
    <property type="entry name" value="GFO_IDH_MocA-like_dom"/>
</dbReference>
<dbReference type="Proteomes" id="UP000199440">
    <property type="component" value="Unassembled WGS sequence"/>
</dbReference>
<gene>
    <name evidence="4" type="ORF">SAMN04488514_102371</name>
</gene>
<accession>A0A1G9M5I1</accession>
<protein>
    <submittedName>
        <fullName evidence="4">Predicted dehydrogenase</fullName>
    </submittedName>
</protein>
<evidence type="ECO:0000313" key="5">
    <source>
        <dbReference type="Proteomes" id="UP000199440"/>
    </source>
</evidence>
<dbReference type="InterPro" id="IPR036291">
    <property type="entry name" value="NAD(P)-bd_dom_sf"/>
</dbReference>
<dbReference type="SUPFAM" id="SSF51735">
    <property type="entry name" value="NAD(P)-binding Rossmann-fold domains"/>
    <property type="match status" value="1"/>
</dbReference>
<evidence type="ECO:0000256" key="1">
    <source>
        <dbReference type="ARBA" id="ARBA00023002"/>
    </source>
</evidence>
<dbReference type="InterPro" id="IPR000683">
    <property type="entry name" value="Gfo/Idh/MocA-like_OxRdtase_N"/>
</dbReference>
<proteinExistence type="predicted"/>
<keyword evidence="5" id="KW-1185">Reference proteome</keyword>
<dbReference type="GO" id="GO:0000166">
    <property type="term" value="F:nucleotide binding"/>
    <property type="evidence" value="ECO:0007669"/>
    <property type="project" value="InterPro"/>
</dbReference>
<keyword evidence="1" id="KW-0560">Oxidoreductase</keyword>
<dbReference type="Pfam" id="PF01408">
    <property type="entry name" value="GFO_IDH_MocA"/>
    <property type="match status" value="1"/>
</dbReference>
<dbReference type="STRING" id="192904.SAMN04488514_102371"/>
<reference evidence="4 5" key="1">
    <citation type="submission" date="2016-10" db="EMBL/GenBank/DDBJ databases">
        <authorList>
            <person name="de Groot N.N."/>
        </authorList>
    </citation>
    <scope>NUCLEOTIDE SEQUENCE [LARGE SCALE GENOMIC DNA]</scope>
    <source>
        <strain evidence="4 5">DSM 19886</strain>
    </source>
</reference>